<evidence type="ECO:0000256" key="1">
    <source>
        <dbReference type="SAM" id="MobiDB-lite"/>
    </source>
</evidence>
<name>A0A9P4IUK7_9PEZI</name>
<proteinExistence type="predicted"/>
<feature type="compositionally biased region" description="Basic and acidic residues" evidence="1">
    <location>
        <begin position="147"/>
        <end position="162"/>
    </location>
</feature>
<dbReference type="AlphaFoldDB" id="A0A9P4IUK7"/>
<accession>A0A9P4IUK7</accession>
<evidence type="ECO:0000313" key="2">
    <source>
        <dbReference type="EMBL" id="KAF2148045.1"/>
    </source>
</evidence>
<dbReference type="Proteomes" id="UP000799439">
    <property type="component" value="Unassembled WGS sequence"/>
</dbReference>
<organism evidence="2 3">
    <name type="scientific">Myriangium duriaei CBS 260.36</name>
    <dbReference type="NCBI Taxonomy" id="1168546"/>
    <lineage>
        <taxon>Eukaryota</taxon>
        <taxon>Fungi</taxon>
        <taxon>Dikarya</taxon>
        <taxon>Ascomycota</taxon>
        <taxon>Pezizomycotina</taxon>
        <taxon>Dothideomycetes</taxon>
        <taxon>Dothideomycetidae</taxon>
        <taxon>Myriangiales</taxon>
        <taxon>Myriangiaceae</taxon>
        <taxon>Myriangium</taxon>
    </lineage>
</organism>
<feature type="region of interest" description="Disordered" evidence="1">
    <location>
        <begin position="143"/>
        <end position="162"/>
    </location>
</feature>
<reference evidence="2" key="1">
    <citation type="journal article" date="2020" name="Stud. Mycol.">
        <title>101 Dothideomycetes genomes: a test case for predicting lifestyles and emergence of pathogens.</title>
        <authorList>
            <person name="Haridas S."/>
            <person name="Albert R."/>
            <person name="Binder M."/>
            <person name="Bloem J."/>
            <person name="Labutti K."/>
            <person name="Salamov A."/>
            <person name="Andreopoulos B."/>
            <person name="Baker S."/>
            <person name="Barry K."/>
            <person name="Bills G."/>
            <person name="Bluhm B."/>
            <person name="Cannon C."/>
            <person name="Castanera R."/>
            <person name="Culley D."/>
            <person name="Daum C."/>
            <person name="Ezra D."/>
            <person name="Gonzalez J."/>
            <person name="Henrissat B."/>
            <person name="Kuo A."/>
            <person name="Liang C."/>
            <person name="Lipzen A."/>
            <person name="Lutzoni F."/>
            <person name="Magnuson J."/>
            <person name="Mondo S."/>
            <person name="Nolan M."/>
            <person name="Ohm R."/>
            <person name="Pangilinan J."/>
            <person name="Park H.-J."/>
            <person name="Ramirez L."/>
            <person name="Alfaro M."/>
            <person name="Sun H."/>
            <person name="Tritt A."/>
            <person name="Yoshinaga Y."/>
            <person name="Zwiers L.-H."/>
            <person name="Turgeon B."/>
            <person name="Goodwin S."/>
            <person name="Spatafora J."/>
            <person name="Crous P."/>
            <person name="Grigoriev I."/>
        </authorList>
    </citation>
    <scope>NUCLEOTIDE SEQUENCE</scope>
    <source>
        <strain evidence="2">CBS 260.36</strain>
    </source>
</reference>
<dbReference type="EMBL" id="ML996094">
    <property type="protein sequence ID" value="KAF2148045.1"/>
    <property type="molecule type" value="Genomic_DNA"/>
</dbReference>
<keyword evidence="3" id="KW-1185">Reference proteome</keyword>
<comment type="caution">
    <text evidence="2">The sequence shown here is derived from an EMBL/GenBank/DDBJ whole genome shotgun (WGS) entry which is preliminary data.</text>
</comment>
<gene>
    <name evidence="2" type="ORF">K461DRAFT_272228</name>
</gene>
<evidence type="ECO:0000313" key="3">
    <source>
        <dbReference type="Proteomes" id="UP000799439"/>
    </source>
</evidence>
<sequence length="162" mass="17817">MNADLHNILPDDPVLLALSLDQPHPSLDLMHHFLLPLRPHPVSTTVATYHLLAAVGLSPHLERRRSTVICFEDPLLNGVEVHVDASLAIIAYHGEGVTPSFNVRDIPDDRDQLVVALLKTKDRRTARRQRRDVGGLAHLVGEMELGGGEKDDAPGGDDRGWN</sequence>
<protein>
    <submittedName>
        <fullName evidence="2">Uncharacterized protein</fullName>
    </submittedName>
</protein>